<accession>A0ABV8K422</accession>
<dbReference type="Gene3D" id="3.30.310.160">
    <property type="entry name" value="YycH protein, domain 2"/>
    <property type="match status" value="1"/>
</dbReference>
<dbReference type="InterPro" id="IPR042274">
    <property type="entry name" value="YycH/YycI_2"/>
</dbReference>
<dbReference type="EMBL" id="JBHSAM010000025">
    <property type="protein sequence ID" value="MFC4100732.1"/>
    <property type="molecule type" value="Genomic_DNA"/>
</dbReference>
<reference evidence="4" key="1">
    <citation type="journal article" date="2019" name="Int. J. Syst. Evol. Microbiol.">
        <title>The Global Catalogue of Microorganisms (GCM) 10K type strain sequencing project: providing services to taxonomists for standard genome sequencing and annotation.</title>
        <authorList>
            <consortium name="The Broad Institute Genomics Platform"/>
            <consortium name="The Broad Institute Genome Sequencing Center for Infectious Disease"/>
            <person name="Wu L."/>
            <person name="Ma J."/>
        </authorList>
    </citation>
    <scope>NUCLEOTIDE SEQUENCE [LARGE SCALE GENOMIC DNA]</scope>
    <source>
        <strain evidence="4">IBRC-M 10987</strain>
    </source>
</reference>
<dbReference type="Pfam" id="PF07435">
    <property type="entry name" value="YycH"/>
    <property type="match status" value="1"/>
</dbReference>
<evidence type="ECO:0000259" key="2">
    <source>
        <dbReference type="Pfam" id="PF07435"/>
    </source>
</evidence>
<dbReference type="Proteomes" id="UP001595715">
    <property type="component" value="Unassembled WGS sequence"/>
</dbReference>
<protein>
    <submittedName>
        <fullName evidence="3">YycH family regulatory protein</fullName>
    </submittedName>
</protein>
<evidence type="ECO:0000256" key="1">
    <source>
        <dbReference type="SAM" id="MobiDB-lite"/>
    </source>
</evidence>
<keyword evidence="4" id="KW-1185">Reference proteome</keyword>
<evidence type="ECO:0000313" key="4">
    <source>
        <dbReference type="Proteomes" id="UP001595715"/>
    </source>
</evidence>
<name>A0ABV8K422_9BACL</name>
<proteinExistence type="predicted"/>
<comment type="caution">
    <text evidence="3">The sequence shown here is derived from an EMBL/GenBank/DDBJ whole genome shotgun (WGS) entry which is preliminary data.</text>
</comment>
<dbReference type="RefSeq" id="WP_377719380.1">
    <property type="nucleotide sequence ID" value="NZ_JBHSAM010000025.1"/>
</dbReference>
<dbReference type="InterPro" id="IPR009996">
    <property type="entry name" value="YycH"/>
</dbReference>
<feature type="region of interest" description="Disordered" evidence="1">
    <location>
        <begin position="439"/>
        <end position="458"/>
    </location>
</feature>
<feature type="domain" description="Regulatory protein YycH" evidence="2">
    <location>
        <begin position="3"/>
        <end position="427"/>
    </location>
</feature>
<gene>
    <name evidence="3" type="ORF">ACFOZ8_13825</name>
</gene>
<dbReference type="CDD" id="cd15787">
    <property type="entry name" value="YycH_N"/>
    <property type="match status" value="1"/>
</dbReference>
<sequence>MMEKIKTVLLVFLVALSLLQSYWLAYSMPGIGATVSQKQDYVKADLKGDEEKLENLIFPEDIVLHFGSNQHTLLYPGTNFYDLIFDRVRGREFKDFQRDARFAVDWDEVRAQSIGVELRFGTGVPVELLSKVLKLSEGDSIFQNDSIANIWIFKSPEREEVSTYFFSTDGTTVYESVRADLTVRDVQNYVGFGQYWTPYQYVAPDLYLAKEPLQAVEALVGFSTYTPEQMQHNLFLDPGATRAINDENDVQTYTDHKRGLQVEQGGRWIRYTDPAPAQDSVVERVSENVYASIQFINEHGGWDGRHRFIEPGMEGGEQTIRYQQYYGAFPMLSKKPFLYGEMLLRMQQGVVTEYERSIVTMADIEDRKEVRWLPGGSLLSQTLAGYSRRGEVEAIFPAVEVELVEGRTEADADKLRVKPIWAVRLRDGSQEKLLSAVAGSRKPLAGEPGGADKDNAGALPGGLSLGGTAGGISAGGVQLTAGGSLLDMRR</sequence>
<evidence type="ECO:0000313" key="3">
    <source>
        <dbReference type="EMBL" id="MFC4100732.1"/>
    </source>
</evidence>
<organism evidence="3 4">
    <name type="scientific">Paenibacillus xanthanilyticus</name>
    <dbReference type="NCBI Taxonomy" id="1783531"/>
    <lineage>
        <taxon>Bacteria</taxon>
        <taxon>Bacillati</taxon>
        <taxon>Bacillota</taxon>
        <taxon>Bacilli</taxon>
        <taxon>Bacillales</taxon>
        <taxon>Paenibacillaceae</taxon>
        <taxon>Paenibacillus</taxon>
    </lineage>
</organism>